<dbReference type="PRINTS" id="PR01438">
    <property type="entry name" value="UNVRSLSTRESS"/>
</dbReference>
<dbReference type="GeneID" id="92812837"/>
<evidence type="ECO:0000313" key="6">
    <source>
        <dbReference type="Proteomes" id="UP001288320"/>
    </source>
</evidence>
<dbReference type="InterPro" id="IPR006015">
    <property type="entry name" value="Universal_stress_UspA"/>
</dbReference>
<evidence type="ECO:0000259" key="2">
    <source>
        <dbReference type="Pfam" id="PF00582"/>
    </source>
</evidence>
<dbReference type="InterPro" id="IPR006016">
    <property type="entry name" value="UspA"/>
</dbReference>
<evidence type="ECO:0000313" key="4">
    <source>
        <dbReference type="EMBL" id="MDY5146143.1"/>
    </source>
</evidence>
<comment type="similarity">
    <text evidence="1">Belongs to the universal stress protein A family.</text>
</comment>
<proteinExistence type="inferred from homology"/>
<evidence type="ECO:0000313" key="5">
    <source>
        <dbReference type="Proteomes" id="UP001284901"/>
    </source>
</evidence>
<dbReference type="PANTHER" id="PTHR46268">
    <property type="entry name" value="STRESS RESPONSE PROTEIN NHAX"/>
    <property type="match status" value="1"/>
</dbReference>
<dbReference type="EMBL" id="JAWNFV010000011">
    <property type="protein sequence ID" value="MDY5140824.1"/>
    <property type="molecule type" value="Genomic_DNA"/>
</dbReference>
<dbReference type="SUPFAM" id="SSF52402">
    <property type="entry name" value="Adenine nucleotide alpha hydrolases-like"/>
    <property type="match status" value="2"/>
</dbReference>
<gene>
    <name evidence="3" type="ORF">R6G74_05805</name>
    <name evidence="4" type="ORF">R6P33_03775</name>
</gene>
<accession>A0AAW9HCX1</accession>
<dbReference type="InterPro" id="IPR014729">
    <property type="entry name" value="Rossmann-like_a/b/a_fold"/>
</dbReference>
<keyword evidence="5" id="KW-1185">Reference proteome</keyword>
<dbReference type="Pfam" id="PF00582">
    <property type="entry name" value="Usp"/>
    <property type="match status" value="2"/>
</dbReference>
<sequence>MYQHENSVVVGVDGSPESRAALVWGAHVAVSRNATLRALTCYQEGPDPRGSYESAMSIAREALAQEGVAGLAGLEATAVALPGDPVELLLAESKTASRLVVGYSGADTADIDQLGVVAGAIVSKAYCPVAVVPLQHSRRLPIRHIVVGVDGSQESKYALNLAVRMAGRWGAQVSAINAVSVTRAGGGLLPGGDMTREILDDTRLGLEETVAEVLRGDETVQVRCYAVEGSAAEIMAEFSSSVDLVVVGARGRGGITGLLFGSTSHTLLLGTQSPVLVVPTHATKNLHVPDTNVPWDVPDPSAR</sequence>
<protein>
    <submittedName>
        <fullName evidence="3">Universal stress protein</fullName>
    </submittedName>
</protein>
<comment type="caution">
    <text evidence="3">The sequence shown here is derived from an EMBL/GenBank/DDBJ whole genome shotgun (WGS) entry which is preliminary data.</text>
</comment>
<evidence type="ECO:0000313" key="3">
    <source>
        <dbReference type="EMBL" id="MDY5140824.1"/>
    </source>
</evidence>
<name>A0AAW9HCX1_9ACTO</name>
<dbReference type="Gene3D" id="3.40.50.620">
    <property type="entry name" value="HUPs"/>
    <property type="match status" value="2"/>
</dbReference>
<dbReference type="RefSeq" id="WP_087070366.1">
    <property type="nucleotide sequence ID" value="NZ_CAUPFC010000003.1"/>
</dbReference>
<feature type="domain" description="UspA" evidence="2">
    <location>
        <begin position="7"/>
        <end position="133"/>
    </location>
</feature>
<dbReference type="EMBL" id="JAWNFY010000008">
    <property type="protein sequence ID" value="MDY5146143.1"/>
    <property type="molecule type" value="Genomic_DNA"/>
</dbReference>
<dbReference type="Proteomes" id="UP001288320">
    <property type="component" value="Unassembled WGS sequence"/>
</dbReference>
<dbReference type="PANTHER" id="PTHR46268:SF15">
    <property type="entry name" value="UNIVERSAL STRESS PROTEIN HP_0031"/>
    <property type="match status" value="1"/>
</dbReference>
<dbReference type="Proteomes" id="UP001284901">
    <property type="component" value="Unassembled WGS sequence"/>
</dbReference>
<feature type="domain" description="UspA" evidence="2">
    <location>
        <begin position="142"/>
        <end position="279"/>
    </location>
</feature>
<reference evidence="3 5" key="1">
    <citation type="submission" date="2023-10" db="EMBL/GenBank/DDBJ databases">
        <title>Whole Genome based description of the genera Actinobaculum and Actinotignum reveals a complex phylogenetic relationship within the species included in the genus Actinotignum.</title>
        <authorList>
            <person name="Jensen C.S."/>
            <person name="Dargis R."/>
            <person name="Kemp M."/>
            <person name="Christensen J.J."/>
        </authorList>
    </citation>
    <scope>NUCLEOTIDE SEQUENCE</scope>
    <source>
        <strain evidence="4 5">SLA_B089</strain>
        <strain evidence="3">SLA_B245</strain>
    </source>
</reference>
<evidence type="ECO:0000256" key="1">
    <source>
        <dbReference type="ARBA" id="ARBA00008791"/>
    </source>
</evidence>
<organism evidence="3 6">
    <name type="scientific">Actinotignum timonense</name>
    <dbReference type="NCBI Taxonomy" id="1870995"/>
    <lineage>
        <taxon>Bacteria</taxon>
        <taxon>Bacillati</taxon>
        <taxon>Actinomycetota</taxon>
        <taxon>Actinomycetes</taxon>
        <taxon>Actinomycetales</taxon>
        <taxon>Actinomycetaceae</taxon>
        <taxon>Actinotignum</taxon>
    </lineage>
</organism>
<dbReference type="AlphaFoldDB" id="A0AAW9HCX1"/>
<dbReference type="CDD" id="cd00293">
    <property type="entry name" value="USP-like"/>
    <property type="match status" value="1"/>
</dbReference>